<proteinExistence type="predicted"/>
<protein>
    <submittedName>
        <fullName evidence="1">Uncharacterized protein</fullName>
    </submittedName>
</protein>
<organism evidence="1 2">
    <name type="scientific">Ureibacillus galli</name>
    <dbReference type="NCBI Taxonomy" id="2762222"/>
    <lineage>
        <taxon>Bacteria</taxon>
        <taxon>Bacillati</taxon>
        <taxon>Bacillota</taxon>
        <taxon>Bacilli</taxon>
        <taxon>Bacillales</taxon>
        <taxon>Caryophanaceae</taxon>
        <taxon>Ureibacillus</taxon>
    </lineage>
</organism>
<reference evidence="1 2" key="1">
    <citation type="submission" date="2020-08" db="EMBL/GenBank/DDBJ databases">
        <title>A Genomic Blueprint of the Chicken Gut Microbiome.</title>
        <authorList>
            <person name="Gilroy R."/>
            <person name="Ravi A."/>
            <person name="Getino M."/>
            <person name="Pursley I."/>
            <person name="Horton D.L."/>
            <person name="Alikhan N.-F."/>
            <person name="Baker D."/>
            <person name="Gharbi K."/>
            <person name="Hall N."/>
            <person name="Watson M."/>
            <person name="Adriaenssens E.M."/>
            <person name="Foster-Nyarko E."/>
            <person name="Jarju S."/>
            <person name="Secka A."/>
            <person name="Antonio M."/>
            <person name="Oren A."/>
            <person name="Chaudhuri R."/>
            <person name="La Ragione R.M."/>
            <person name="Hildebrand F."/>
            <person name="Pallen M.J."/>
        </authorList>
    </citation>
    <scope>NUCLEOTIDE SEQUENCE [LARGE SCALE GENOMIC DNA]</scope>
    <source>
        <strain evidence="1 2">Re31</strain>
    </source>
</reference>
<dbReference type="Proteomes" id="UP000640930">
    <property type="component" value="Unassembled WGS sequence"/>
</dbReference>
<accession>A0ABR8XAU7</accession>
<keyword evidence="2" id="KW-1185">Reference proteome</keyword>
<name>A0ABR8XAU7_9BACL</name>
<sequence length="150" mass="17105">MGKGQTYYSAEEVLEIIDRFHQMEVALGLETENPYGHVGGLISKYDTLGMPRGNEISDPTYKQAFSKGISILSDQMAKEYRDKINFIKSCVPYIKKQREKMVLHWKLSGLKTSHIAELEGITARHVRRILKDISEKMSEMSVMSEMSNVS</sequence>
<evidence type="ECO:0000313" key="1">
    <source>
        <dbReference type="EMBL" id="MBD8026439.1"/>
    </source>
</evidence>
<gene>
    <name evidence="1" type="ORF">H9636_07175</name>
</gene>
<evidence type="ECO:0000313" key="2">
    <source>
        <dbReference type="Proteomes" id="UP000640930"/>
    </source>
</evidence>
<dbReference type="EMBL" id="JACSQA010000007">
    <property type="protein sequence ID" value="MBD8026439.1"/>
    <property type="molecule type" value="Genomic_DNA"/>
</dbReference>
<comment type="caution">
    <text evidence="1">The sequence shown here is derived from an EMBL/GenBank/DDBJ whole genome shotgun (WGS) entry which is preliminary data.</text>
</comment>
<dbReference type="RefSeq" id="WP_191706939.1">
    <property type="nucleotide sequence ID" value="NZ_JACSQA010000007.1"/>
</dbReference>